<organism evidence="1">
    <name type="scientific">marine metagenome</name>
    <dbReference type="NCBI Taxonomy" id="408172"/>
    <lineage>
        <taxon>unclassified sequences</taxon>
        <taxon>metagenomes</taxon>
        <taxon>ecological metagenomes</taxon>
    </lineage>
</organism>
<reference evidence="1" key="1">
    <citation type="submission" date="2018-05" db="EMBL/GenBank/DDBJ databases">
        <authorList>
            <person name="Lanie J.A."/>
            <person name="Ng W.-L."/>
            <person name="Kazmierczak K.M."/>
            <person name="Andrzejewski T.M."/>
            <person name="Davidsen T.M."/>
            <person name="Wayne K.J."/>
            <person name="Tettelin H."/>
            <person name="Glass J.I."/>
            <person name="Rusch D."/>
            <person name="Podicherti R."/>
            <person name="Tsui H.-C.T."/>
            <person name="Winkler M.E."/>
        </authorList>
    </citation>
    <scope>NUCLEOTIDE SEQUENCE</scope>
</reference>
<sequence length="37" mass="4299">MIFENLDIHLKADGGSRFSVGCVWDLWLPKVQYCQTK</sequence>
<gene>
    <name evidence="1" type="ORF">METZ01_LOCUS124110</name>
</gene>
<accession>A0A381Y2E5</accession>
<evidence type="ECO:0000313" key="1">
    <source>
        <dbReference type="EMBL" id="SVA71256.1"/>
    </source>
</evidence>
<protein>
    <submittedName>
        <fullName evidence="1">Uncharacterized protein</fullName>
    </submittedName>
</protein>
<dbReference type="EMBL" id="UINC01017250">
    <property type="protein sequence ID" value="SVA71256.1"/>
    <property type="molecule type" value="Genomic_DNA"/>
</dbReference>
<dbReference type="AlphaFoldDB" id="A0A381Y2E5"/>
<name>A0A381Y2E5_9ZZZZ</name>
<proteinExistence type="predicted"/>